<name>A0A8H5ZT54_COCSA</name>
<reference evidence="2" key="1">
    <citation type="submission" date="2019-11" db="EMBL/GenBank/DDBJ databases">
        <title>Bipolaris sorokiniana Genome sequencing.</title>
        <authorList>
            <person name="Wang H."/>
        </authorList>
    </citation>
    <scope>NUCLEOTIDE SEQUENCE</scope>
</reference>
<dbReference type="Proteomes" id="UP000624244">
    <property type="component" value="Unassembled WGS sequence"/>
</dbReference>
<proteinExistence type="predicted"/>
<dbReference type="AlphaFoldDB" id="A0A8H5ZT54"/>
<organism evidence="2 3">
    <name type="scientific">Cochliobolus sativus</name>
    <name type="common">Common root rot and spot blotch fungus</name>
    <name type="synonym">Bipolaris sorokiniana</name>
    <dbReference type="NCBI Taxonomy" id="45130"/>
    <lineage>
        <taxon>Eukaryota</taxon>
        <taxon>Fungi</taxon>
        <taxon>Dikarya</taxon>
        <taxon>Ascomycota</taxon>
        <taxon>Pezizomycotina</taxon>
        <taxon>Dothideomycetes</taxon>
        <taxon>Pleosporomycetidae</taxon>
        <taxon>Pleosporales</taxon>
        <taxon>Pleosporineae</taxon>
        <taxon>Pleosporaceae</taxon>
        <taxon>Bipolaris</taxon>
    </lineage>
</organism>
<keyword evidence="1" id="KW-0812">Transmembrane</keyword>
<keyword evidence="1" id="KW-1133">Transmembrane helix</keyword>
<accession>A0A8H5ZT54</accession>
<evidence type="ECO:0000256" key="1">
    <source>
        <dbReference type="SAM" id="Phobius"/>
    </source>
</evidence>
<protein>
    <submittedName>
        <fullName evidence="2">Uncharacterized protein</fullName>
    </submittedName>
</protein>
<comment type="caution">
    <text evidence="2">The sequence shown here is derived from an EMBL/GenBank/DDBJ whole genome shotgun (WGS) entry which is preliminary data.</text>
</comment>
<keyword evidence="1" id="KW-0472">Membrane</keyword>
<gene>
    <name evidence="2" type="ORF">GGP41_001940</name>
</gene>
<sequence>MTIWPFNLMDEPEVTGFDREERRFWARTEGCFRVMNSIVAVVALILLYTVPNQTAAQTMSTINRDIQQLNHSLKVTT</sequence>
<feature type="transmembrane region" description="Helical" evidence="1">
    <location>
        <begin position="31"/>
        <end position="50"/>
    </location>
</feature>
<dbReference type="EMBL" id="WNKQ01000002">
    <property type="protein sequence ID" value="KAF5853393.1"/>
    <property type="molecule type" value="Genomic_DNA"/>
</dbReference>
<evidence type="ECO:0000313" key="3">
    <source>
        <dbReference type="Proteomes" id="UP000624244"/>
    </source>
</evidence>
<evidence type="ECO:0000313" key="2">
    <source>
        <dbReference type="EMBL" id="KAF5853393.1"/>
    </source>
</evidence>